<feature type="region of interest" description="Disordered" evidence="4">
    <location>
        <begin position="53"/>
        <end position="74"/>
    </location>
</feature>
<dbReference type="Gene3D" id="4.10.240.10">
    <property type="entry name" value="Zn(2)-C6 fungal-type DNA-binding domain"/>
    <property type="match status" value="1"/>
</dbReference>
<keyword evidence="2" id="KW-0479">Metal-binding</keyword>
<dbReference type="PROSITE" id="PS00463">
    <property type="entry name" value="ZN2_CY6_FUNGAL_1"/>
    <property type="match status" value="1"/>
</dbReference>
<dbReference type="SUPFAM" id="SSF57701">
    <property type="entry name" value="Zn2/Cys6 DNA-binding domain"/>
    <property type="match status" value="1"/>
</dbReference>
<proteinExistence type="predicted"/>
<comment type="caution">
    <text evidence="6">The sequence shown here is derived from an EMBL/GenBank/DDBJ whole genome shotgun (WGS) entry which is preliminary data.</text>
</comment>
<dbReference type="RefSeq" id="XP_060434216.1">
    <property type="nucleotide sequence ID" value="XM_060574021.1"/>
</dbReference>
<dbReference type="AlphaFoldDB" id="A0AAJ0F0C7"/>
<dbReference type="SMART" id="SM00066">
    <property type="entry name" value="GAL4"/>
    <property type="match status" value="1"/>
</dbReference>
<keyword evidence="7" id="KW-1185">Reference proteome</keyword>
<dbReference type="CDD" id="cd00067">
    <property type="entry name" value="GAL4"/>
    <property type="match status" value="1"/>
</dbReference>
<feature type="domain" description="Zn(2)-C6 fungal-type" evidence="5">
    <location>
        <begin position="18"/>
        <end position="50"/>
    </location>
</feature>
<gene>
    <name evidence="6" type="ORF">BDP55DRAFT_651026</name>
</gene>
<dbReference type="GO" id="GO:0008270">
    <property type="term" value="F:zinc ion binding"/>
    <property type="evidence" value="ECO:0007669"/>
    <property type="project" value="InterPro"/>
</dbReference>
<dbReference type="Pfam" id="PF00172">
    <property type="entry name" value="Zn_clus"/>
    <property type="match status" value="1"/>
</dbReference>
<dbReference type="InterPro" id="IPR036864">
    <property type="entry name" value="Zn2-C6_fun-type_DNA-bd_sf"/>
</dbReference>
<evidence type="ECO:0000313" key="7">
    <source>
        <dbReference type="Proteomes" id="UP001224890"/>
    </source>
</evidence>
<dbReference type="PANTHER" id="PTHR31001:SF40">
    <property type="entry name" value="ZN(II)2CYS6 TRANSCRIPTION FACTOR (EUROFUNG)"/>
    <property type="match status" value="1"/>
</dbReference>
<protein>
    <recommendedName>
        <fullName evidence="5">Zn(2)-C6 fungal-type domain-containing protein</fullName>
    </recommendedName>
</protein>
<dbReference type="PANTHER" id="PTHR31001">
    <property type="entry name" value="UNCHARACTERIZED TRANSCRIPTIONAL REGULATORY PROTEIN"/>
    <property type="match status" value="1"/>
</dbReference>
<dbReference type="CDD" id="cd12148">
    <property type="entry name" value="fungal_TF_MHR"/>
    <property type="match status" value="1"/>
</dbReference>
<sequence>MESASSPLRYRKNGRLQACDPCRRRKVACDHARPVCSNCKRRRRTEPCEFTMSTPAQMRPGAPRAVSERTSRSASVTCSETGAEHSERQYQPATASTLVGQQSEISPVVTETETQGQCAPGREAVAPESVSGHLGFMSWSDVYKEVGNGLSGHDVHVEKEVRFTSTTGRESRSTIVLSEDARTLETCLFILRLVPDERQGRALFDSHFDPHNAFIHPVAVRALDSLYGTFGHYLSNTTRDDAQLSEFARRLCYNSSRPFFEHEPDPDLWIAQFTKENLRWETLGLLFIYWEMKLRNEQLPRTEVGRMGYGQKNAFRKCIFDCITLARQANEVGNTLLLYLYFRRMIIESVVDGDTSRSTWMTQGETVSLLTFLGLHVEQNKGPYKPTLASELRRRLLVKIFVLDKVGSAITGRPPALSRRYILTPMPLDIRDDYLLCDDETINKAGRSLDKSGWNPDGALNSVTFWRARYKLMIIRDEIFEVALGPEAAISVEVLLALKAKEFAAAPEMPAIMRFQESDIRNPSLTGQMFHVRLLMQLEHLQNLFFIERLLHRQDCSNKRDLLSVSYEMTATTLLFWTDTHSLGVLCEDFKWLVMAYAAPGGGILCLELLKPTLTLANSGVPVTDSNGKVITRSGIVQVLSLLVGFLKWVSPSEASGSICASTMAIVQQVLDEALNGAPNSHPSGDAMEWDFSAQLDFNFDLLDTYEWMRPEFSWSDLQV</sequence>
<dbReference type="GO" id="GO:0000981">
    <property type="term" value="F:DNA-binding transcription factor activity, RNA polymerase II-specific"/>
    <property type="evidence" value="ECO:0007669"/>
    <property type="project" value="InterPro"/>
</dbReference>
<dbReference type="Proteomes" id="UP001224890">
    <property type="component" value="Unassembled WGS sequence"/>
</dbReference>
<dbReference type="InterPro" id="IPR001138">
    <property type="entry name" value="Zn2Cys6_DnaBD"/>
</dbReference>
<comment type="subcellular location">
    <subcellularLocation>
        <location evidence="1">Nucleus</location>
    </subcellularLocation>
</comment>
<dbReference type="PROSITE" id="PS50048">
    <property type="entry name" value="ZN2_CY6_FUNGAL_2"/>
    <property type="match status" value="1"/>
</dbReference>
<keyword evidence="3" id="KW-0539">Nucleus</keyword>
<dbReference type="GO" id="GO:0005634">
    <property type="term" value="C:nucleus"/>
    <property type="evidence" value="ECO:0007669"/>
    <property type="project" value="UniProtKB-SubCell"/>
</dbReference>
<organism evidence="6 7">
    <name type="scientific">Colletotrichum godetiae</name>
    <dbReference type="NCBI Taxonomy" id="1209918"/>
    <lineage>
        <taxon>Eukaryota</taxon>
        <taxon>Fungi</taxon>
        <taxon>Dikarya</taxon>
        <taxon>Ascomycota</taxon>
        <taxon>Pezizomycotina</taxon>
        <taxon>Sordariomycetes</taxon>
        <taxon>Hypocreomycetidae</taxon>
        <taxon>Glomerellales</taxon>
        <taxon>Glomerellaceae</taxon>
        <taxon>Colletotrichum</taxon>
        <taxon>Colletotrichum acutatum species complex</taxon>
    </lineage>
</organism>
<dbReference type="InterPro" id="IPR007219">
    <property type="entry name" value="XnlR_reg_dom"/>
</dbReference>
<name>A0AAJ0F0C7_9PEZI</name>
<evidence type="ECO:0000259" key="5">
    <source>
        <dbReference type="PROSITE" id="PS50048"/>
    </source>
</evidence>
<evidence type="ECO:0000256" key="2">
    <source>
        <dbReference type="ARBA" id="ARBA00022723"/>
    </source>
</evidence>
<dbReference type="EMBL" id="JAHMHR010000006">
    <property type="protein sequence ID" value="KAK1690521.1"/>
    <property type="molecule type" value="Genomic_DNA"/>
</dbReference>
<evidence type="ECO:0000256" key="3">
    <source>
        <dbReference type="ARBA" id="ARBA00023242"/>
    </source>
</evidence>
<dbReference type="GeneID" id="85458547"/>
<accession>A0AAJ0F0C7</accession>
<evidence type="ECO:0000313" key="6">
    <source>
        <dbReference type="EMBL" id="KAK1690521.1"/>
    </source>
</evidence>
<dbReference type="Pfam" id="PF04082">
    <property type="entry name" value="Fungal_trans"/>
    <property type="match status" value="1"/>
</dbReference>
<dbReference type="InterPro" id="IPR050613">
    <property type="entry name" value="Sec_Metabolite_Reg"/>
</dbReference>
<dbReference type="GO" id="GO:0003677">
    <property type="term" value="F:DNA binding"/>
    <property type="evidence" value="ECO:0007669"/>
    <property type="project" value="InterPro"/>
</dbReference>
<evidence type="ECO:0000256" key="4">
    <source>
        <dbReference type="SAM" id="MobiDB-lite"/>
    </source>
</evidence>
<evidence type="ECO:0000256" key="1">
    <source>
        <dbReference type="ARBA" id="ARBA00004123"/>
    </source>
</evidence>
<dbReference type="SMART" id="SM00906">
    <property type="entry name" value="Fungal_trans"/>
    <property type="match status" value="1"/>
</dbReference>
<reference evidence="6" key="1">
    <citation type="submission" date="2021-06" db="EMBL/GenBank/DDBJ databases">
        <title>Comparative genomics, transcriptomics and evolutionary studies reveal genomic signatures of adaptation to plant cell wall in hemibiotrophic fungi.</title>
        <authorList>
            <consortium name="DOE Joint Genome Institute"/>
            <person name="Baroncelli R."/>
            <person name="Diaz J.F."/>
            <person name="Benocci T."/>
            <person name="Peng M."/>
            <person name="Battaglia E."/>
            <person name="Haridas S."/>
            <person name="Andreopoulos W."/>
            <person name="Labutti K."/>
            <person name="Pangilinan J."/>
            <person name="Floch G.L."/>
            <person name="Makela M.R."/>
            <person name="Henrissat B."/>
            <person name="Grigoriev I.V."/>
            <person name="Crouch J.A."/>
            <person name="De Vries R.P."/>
            <person name="Sukno S.A."/>
            <person name="Thon M.R."/>
        </authorList>
    </citation>
    <scope>NUCLEOTIDE SEQUENCE</scope>
    <source>
        <strain evidence="6">CBS 193.32</strain>
    </source>
</reference>
<dbReference type="GO" id="GO:0006351">
    <property type="term" value="P:DNA-templated transcription"/>
    <property type="evidence" value="ECO:0007669"/>
    <property type="project" value="InterPro"/>
</dbReference>